<accession>A0AB33IRQ2</accession>
<evidence type="ECO:0000313" key="1">
    <source>
        <dbReference type="EMBL" id="BFO70256.1"/>
    </source>
</evidence>
<organism evidence="1">
    <name type="scientific">Prevotella sp. GTC17253</name>
    <dbReference type="NCBI Taxonomy" id="3236793"/>
    <lineage>
        <taxon>Bacteria</taxon>
        <taxon>Pseudomonadati</taxon>
        <taxon>Bacteroidota</taxon>
        <taxon>Bacteroidia</taxon>
        <taxon>Bacteroidales</taxon>
        <taxon>Prevotellaceae</taxon>
        <taxon>Prevotella</taxon>
    </lineage>
</organism>
<name>A0AB33IRQ2_9BACT</name>
<dbReference type="AlphaFoldDB" id="A0AB33IRQ2"/>
<sequence>MHRLLFFILGLTLLAGCNKWPDRKIYQGKLLHKLVTMTSHETIEGKDYHDTLHLYVDKAGFPTLMNNETAYSRRSQDTLWFVGTYILPKVNNHYQDSLMGFIVLKNDLVTSYDPVRGPIVQFEYDSQRRLIKAHHPLSDDTYTYEFKWKGNLLTEVIKTGGYCGDSTHYAIIYEPNVPRYPNAGIAALLDGTNRIFFSKNNHSNSLLLAGYIGAIPDLAVKEIILTGSTQNIIKFANRLDKNGKLQSYQMTMTNSQYRIKRIFDD</sequence>
<evidence type="ECO:0008006" key="2">
    <source>
        <dbReference type="Google" id="ProtNLM"/>
    </source>
</evidence>
<reference evidence="1" key="1">
    <citation type="submission" date="2024-07" db="EMBL/GenBank/DDBJ databases">
        <title>Complete genome sequence of Prevotella sp. YM-2024 GTC17253.</title>
        <authorList>
            <person name="Hayashi M."/>
            <person name="Muto Y."/>
            <person name="Tanaka K."/>
            <person name="Niwa H."/>
        </authorList>
    </citation>
    <scope>NUCLEOTIDE SEQUENCE</scope>
    <source>
        <strain evidence="1">GTC17253</strain>
    </source>
</reference>
<gene>
    <name evidence="1" type="ORF">GTC17253_02220</name>
</gene>
<proteinExistence type="predicted"/>
<dbReference type="EMBL" id="AP035785">
    <property type="protein sequence ID" value="BFO70256.1"/>
    <property type="molecule type" value="Genomic_DNA"/>
</dbReference>
<dbReference type="PROSITE" id="PS51257">
    <property type="entry name" value="PROKAR_LIPOPROTEIN"/>
    <property type="match status" value="1"/>
</dbReference>
<protein>
    <recommendedName>
        <fullName evidence="2">DUF4595 domain-containing protein</fullName>
    </recommendedName>
</protein>